<keyword evidence="4" id="KW-1185">Reference proteome</keyword>
<dbReference type="InterPro" id="IPR013087">
    <property type="entry name" value="Znf_C2H2_type"/>
</dbReference>
<dbReference type="Proteomes" id="UP001209878">
    <property type="component" value="Unassembled WGS sequence"/>
</dbReference>
<dbReference type="PROSITE" id="PS00028">
    <property type="entry name" value="ZINC_FINGER_C2H2_1"/>
    <property type="match status" value="2"/>
</dbReference>
<feature type="domain" description="C2H2-type" evidence="2">
    <location>
        <begin position="25"/>
        <end position="55"/>
    </location>
</feature>
<evidence type="ECO:0000256" key="1">
    <source>
        <dbReference type="PROSITE-ProRule" id="PRU00042"/>
    </source>
</evidence>
<organism evidence="3 4">
    <name type="scientific">Ridgeia piscesae</name>
    <name type="common">Tubeworm</name>
    <dbReference type="NCBI Taxonomy" id="27915"/>
    <lineage>
        <taxon>Eukaryota</taxon>
        <taxon>Metazoa</taxon>
        <taxon>Spiralia</taxon>
        <taxon>Lophotrochozoa</taxon>
        <taxon>Annelida</taxon>
        <taxon>Polychaeta</taxon>
        <taxon>Sedentaria</taxon>
        <taxon>Canalipalpata</taxon>
        <taxon>Sabellida</taxon>
        <taxon>Siboglinidae</taxon>
        <taxon>Ridgeia</taxon>
    </lineage>
</organism>
<keyword evidence="1" id="KW-0862">Zinc</keyword>
<sequence length="143" mass="15845">MMSRHGPVELEASDGWGGMEVTKKYPCTYPGCLHSFNLRNTLVRHQRLKHGTPRIRPIYPRRSWKLADKPFMCTYPGCNRSYFSATGLQYHQRDKHLAMLVAEPVAAVGVMTTAAATDAASAAVAAVMSNCGWQLGHNPIELD</sequence>
<evidence type="ECO:0000313" key="3">
    <source>
        <dbReference type="EMBL" id="KAK2171602.1"/>
    </source>
</evidence>
<evidence type="ECO:0000259" key="2">
    <source>
        <dbReference type="PROSITE" id="PS50157"/>
    </source>
</evidence>
<keyword evidence="1" id="KW-0863">Zinc-finger</keyword>
<dbReference type="SUPFAM" id="SSF57667">
    <property type="entry name" value="beta-beta-alpha zinc fingers"/>
    <property type="match status" value="1"/>
</dbReference>
<dbReference type="GO" id="GO:0008270">
    <property type="term" value="F:zinc ion binding"/>
    <property type="evidence" value="ECO:0007669"/>
    <property type="project" value="UniProtKB-KW"/>
</dbReference>
<dbReference type="InterPro" id="IPR036236">
    <property type="entry name" value="Znf_C2H2_sf"/>
</dbReference>
<name>A0AAD9KI61_RIDPI</name>
<accession>A0AAD9KI61</accession>
<gene>
    <name evidence="3" type="ORF">NP493_1049g00055</name>
</gene>
<evidence type="ECO:0000313" key="4">
    <source>
        <dbReference type="Proteomes" id="UP001209878"/>
    </source>
</evidence>
<dbReference type="PROSITE" id="PS50157">
    <property type="entry name" value="ZINC_FINGER_C2H2_2"/>
    <property type="match status" value="2"/>
</dbReference>
<dbReference type="AlphaFoldDB" id="A0AAD9KI61"/>
<dbReference type="Gene3D" id="3.30.160.60">
    <property type="entry name" value="Classic Zinc Finger"/>
    <property type="match status" value="2"/>
</dbReference>
<proteinExistence type="predicted"/>
<comment type="caution">
    <text evidence="3">The sequence shown here is derived from an EMBL/GenBank/DDBJ whole genome shotgun (WGS) entry which is preliminary data.</text>
</comment>
<dbReference type="SMART" id="SM00355">
    <property type="entry name" value="ZnF_C2H2"/>
    <property type="match status" value="2"/>
</dbReference>
<keyword evidence="1" id="KW-0479">Metal-binding</keyword>
<feature type="domain" description="C2H2-type" evidence="2">
    <location>
        <begin position="71"/>
        <end position="96"/>
    </location>
</feature>
<dbReference type="EMBL" id="JAODUO010001048">
    <property type="protein sequence ID" value="KAK2171602.1"/>
    <property type="molecule type" value="Genomic_DNA"/>
</dbReference>
<reference evidence="3" key="1">
    <citation type="journal article" date="2023" name="Mol. Biol. Evol.">
        <title>Third-Generation Sequencing Reveals the Adaptive Role of the Epigenome in Three Deep-Sea Polychaetes.</title>
        <authorList>
            <person name="Perez M."/>
            <person name="Aroh O."/>
            <person name="Sun Y."/>
            <person name="Lan Y."/>
            <person name="Juniper S.K."/>
            <person name="Young C.R."/>
            <person name="Angers B."/>
            <person name="Qian P.Y."/>
        </authorList>
    </citation>
    <scope>NUCLEOTIDE SEQUENCE</scope>
    <source>
        <strain evidence="3">R07B-5</strain>
    </source>
</reference>
<protein>
    <recommendedName>
        <fullName evidence="2">C2H2-type domain-containing protein</fullName>
    </recommendedName>
</protein>